<evidence type="ECO:0000256" key="1">
    <source>
        <dbReference type="SAM" id="MobiDB-lite"/>
    </source>
</evidence>
<evidence type="ECO:0000313" key="2">
    <source>
        <dbReference type="EMBL" id="AAB67242.1"/>
    </source>
</evidence>
<proteinExistence type="predicted"/>
<dbReference type="EMBL" id="AF018954">
    <property type="protein sequence ID" value="AAB67242.1"/>
    <property type="molecule type" value="Genomic_DNA"/>
</dbReference>
<protein>
    <submittedName>
        <fullName evidence="2">Uncharacterized protein</fullName>
    </submittedName>
</protein>
<feature type="region of interest" description="Disordered" evidence="1">
    <location>
        <begin position="1"/>
        <end position="48"/>
    </location>
</feature>
<sequence length="48" mass="5369">MARMIRPLSGSPHEVFRGFPLLSGQNTPDNKVRPDLVGWTSYRGSSPR</sequence>
<organism evidence="2">
    <name type="scientific">Rhodospirillum rubrum</name>
    <dbReference type="NCBI Taxonomy" id="1085"/>
    <lineage>
        <taxon>Bacteria</taxon>
        <taxon>Pseudomonadati</taxon>
        <taxon>Pseudomonadota</taxon>
        <taxon>Alphaproteobacteria</taxon>
        <taxon>Rhodospirillales</taxon>
        <taxon>Rhodospirillaceae</taxon>
        <taxon>Rhodospirillum</taxon>
    </lineage>
</organism>
<accession>O30839</accession>
<name>O30839_RHORU</name>
<reference evidence="2" key="1">
    <citation type="submission" date="1997-08" db="EMBL/GenBank/DDBJ databases">
        <authorList>
            <person name="Gingras G."/>
        </authorList>
    </citation>
    <scope>NUCLEOTIDE SEQUENCE</scope>
    <source>
        <strain evidence="2">S1</strain>
    </source>
</reference>
<dbReference type="AlphaFoldDB" id="O30839"/>